<proteinExistence type="inferred from homology"/>
<keyword evidence="14" id="KW-1185">Reference proteome</keyword>
<keyword evidence="12" id="KW-0479">Metal-binding</keyword>
<evidence type="ECO:0000256" key="12">
    <source>
        <dbReference type="PIRSR" id="PIRSR001362-3"/>
    </source>
</evidence>
<dbReference type="Proteomes" id="UP000503011">
    <property type="component" value="Chromosome"/>
</dbReference>
<dbReference type="SUPFAM" id="SSF51621">
    <property type="entry name" value="Phosphoenolpyruvate/pyruvate domain"/>
    <property type="match status" value="1"/>
</dbReference>
<comment type="catalytic activity">
    <reaction evidence="8">
        <text>D-threo-isocitrate = glyoxylate + succinate</text>
        <dbReference type="Rhea" id="RHEA:13245"/>
        <dbReference type="ChEBI" id="CHEBI:15562"/>
        <dbReference type="ChEBI" id="CHEBI:30031"/>
        <dbReference type="ChEBI" id="CHEBI:36655"/>
        <dbReference type="EC" id="4.1.3.1"/>
    </reaction>
</comment>
<sequence>MNASAQLLRDEWTTDPRWHGVERTYTAEDVVRLRGAIQEEHTLARRGAERLWALLRDEPYVHALGALTGNQAVQMVRAGLKAIYLSGWQVAADANLAGQTYPDQSLYPANSVPAVVRRINNALLRAAQITTAEGVEPAFDWLAPVVADAEAGFGGVLNAYELMSAMIAAGAAGVHWEDQLASEKKCGHLGGKVLIPTGQHIRTLNAARLAADVAGVPSVIVARTDAQAATLITTDIDERDRPFVTGERTAEGFYRVRDGIEPCIARGLAYAPYSDLLWMETSTPDLEVARRFAEAVKRQHPDQMLAYNCSPSFNWRKHLDDATIAKFQRELGHMGYKFQFITLAGFHALNYSMFDLARGYAAEGMPAYVSLQEREFAAEAAGYTAVKHQREVGTGYFDLVSTVLNPDAETTALRGSTEEAQF</sequence>
<evidence type="ECO:0000256" key="9">
    <source>
        <dbReference type="NCBIfam" id="TIGR01346"/>
    </source>
</evidence>
<dbReference type="GO" id="GO:0004451">
    <property type="term" value="F:isocitrate lyase activity"/>
    <property type="evidence" value="ECO:0007669"/>
    <property type="project" value="UniProtKB-UniRule"/>
</dbReference>
<keyword evidence="12" id="KW-0460">Magnesium</keyword>
<evidence type="ECO:0000256" key="1">
    <source>
        <dbReference type="ARBA" id="ARBA00004793"/>
    </source>
</evidence>
<keyword evidence="5" id="KW-0329">Glyoxylate bypass</keyword>
<evidence type="ECO:0000256" key="7">
    <source>
        <dbReference type="ARBA" id="ARBA00023239"/>
    </source>
</evidence>
<reference evidence="13 14" key="1">
    <citation type="submission" date="2020-03" db="EMBL/GenBank/DDBJ databases">
        <title>Whole genome shotgun sequence of Phytohabitans suffuscus NBRC 105367.</title>
        <authorList>
            <person name="Komaki H."/>
            <person name="Tamura T."/>
        </authorList>
    </citation>
    <scope>NUCLEOTIDE SEQUENCE [LARGE SCALE GENOMIC DNA]</scope>
    <source>
        <strain evidence="13 14">NBRC 105367</strain>
    </source>
</reference>
<protein>
    <recommendedName>
        <fullName evidence="4 9">Isocitrate lyase</fullName>
        <ecNumber evidence="4 9">4.1.3.1</ecNumber>
    </recommendedName>
</protein>
<dbReference type="Gene3D" id="3.20.20.60">
    <property type="entry name" value="Phosphoenolpyruvate-binding domains"/>
    <property type="match status" value="1"/>
</dbReference>
<evidence type="ECO:0000256" key="11">
    <source>
        <dbReference type="PIRSR" id="PIRSR001362-2"/>
    </source>
</evidence>
<comment type="cofactor">
    <cofactor evidence="12">
        <name>Mg(2+)</name>
        <dbReference type="ChEBI" id="CHEBI:18420"/>
    </cofactor>
    <text evidence="12">Can also use Mn(2+) ion.</text>
</comment>
<dbReference type="InterPro" id="IPR040442">
    <property type="entry name" value="Pyrv_kinase-like_dom_sf"/>
</dbReference>
<dbReference type="RefSeq" id="WP_173162281.1">
    <property type="nucleotide sequence ID" value="NZ_AP022871.1"/>
</dbReference>
<dbReference type="FunFam" id="3.20.20.60:FF:000005">
    <property type="entry name" value="Isocitrate lyase"/>
    <property type="match status" value="1"/>
</dbReference>
<evidence type="ECO:0000256" key="6">
    <source>
        <dbReference type="ARBA" id="ARBA00022532"/>
    </source>
</evidence>
<comment type="pathway">
    <text evidence="1">Carbohydrate metabolism; glyoxylate cycle; (S)-malate from isocitrate: step 1/2.</text>
</comment>
<dbReference type="InterPro" id="IPR015813">
    <property type="entry name" value="Pyrv/PenolPyrv_kinase-like_dom"/>
</dbReference>
<feature type="binding site" evidence="11">
    <location>
        <position position="342"/>
    </location>
    <ligand>
        <name>substrate</name>
    </ligand>
</feature>
<evidence type="ECO:0000256" key="8">
    <source>
        <dbReference type="ARBA" id="ARBA00023531"/>
    </source>
</evidence>
<dbReference type="GO" id="GO:0046872">
    <property type="term" value="F:metal ion binding"/>
    <property type="evidence" value="ECO:0007669"/>
    <property type="project" value="UniProtKB-KW"/>
</dbReference>
<comment type="subunit">
    <text evidence="3">Homotetramer.</text>
</comment>
<dbReference type="InterPro" id="IPR039556">
    <property type="entry name" value="ICL/PEPM"/>
</dbReference>
<dbReference type="PANTHER" id="PTHR21631">
    <property type="entry name" value="ISOCITRATE LYASE/MALATE SYNTHASE"/>
    <property type="match status" value="1"/>
</dbReference>
<dbReference type="GO" id="GO:0006097">
    <property type="term" value="P:glyoxylate cycle"/>
    <property type="evidence" value="ECO:0007669"/>
    <property type="project" value="UniProtKB-KW"/>
</dbReference>
<feature type="binding site" evidence="11">
    <location>
        <position position="223"/>
    </location>
    <ligand>
        <name>substrate</name>
    </ligand>
</feature>
<evidence type="ECO:0000256" key="3">
    <source>
        <dbReference type="ARBA" id="ARBA00011881"/>
    </source>
</evidence>
<evidence type="ECO:0000313" key="13">
    <source>
        <dbReference type="EMBL" id="BCB90121.1"/>
    </source>
</evidence>
<feature type="binding site" evidence="11">
    <location>
        <begin position="187"/>
        <end position="188"/>
    </location>
    <ligand>
        <name>substrate</name>
    </ligand>
</feature>
<keyword evidence="7 13" id="KW-0456">Lyase</keyword>
<gene>
    <name evidence="13" type="primary">aceA</name>
    <name evidence="13" type="ORF">Psuf_074340</name>
</gene>
<evidence type="ECO:0000313" key="14">
    <source>
        <dbReference type="Proteomes" id="UP000503011"/>
    </source>
</evidence>
<dbReference type="NCBIfam" id="TIGR01346">
    <property type="entry name" value="isocit_lyase"/>
    <property type="match status" value="1"/>
</dbReference>
<dbReference type="GO" id="GO:0006099">
    <property type="term" value="P:tricarboxylic acid cycle"/>
    <property type="evidence" value="ECO:0007669"/>
    <property type="project" value="UniProtKB-UniRule"/>
</dbReference>
<dbReference type="PANTHER" id="PTHR21631:SF3">
    <property type="entry name" value="BIFUNCTIONAL GLYOXYLATE CYCLE PROTEIN"/>
    <property type="match status" value="1"/>
</dbReference>
<evidence type="ECO:0000256" key="5">
    <source>
        <dbReference type="ARBA" id="ARBA00022435"/>
    </source>
</evidence>
<accession>A0A6F8YW92</accession>
<organism evidence="13 14">
    <name type="scientific">Phytohabitans suffuscus</name>
    <dbReference type="NCBI Taxonomy" id="624315"/>
    <lineage>
        <taxon>Bacteria</taxon>
        <taxon>Bacillati</taxon>
        <taxon>Actinomycetota</taxon>
        <taxon>Actinomycetes</taxon>
        <taxon>Micromonosporales</taxon>
        <taxon>Micromonosporaceae</taxon>
    </lineage>
</organism>
<name>A0A6F8YW92_9ACTN</name>
<feature type="active site" description="Proton acceptor" evidence="10">
    <location>
        <position position="186"/>
    </location>
</feature>
<dbReference type="PROSITE" id="PS00161">
    <property type="entry name" value="ISOCITRATE_LYASE"/>
    <property type="match status" value="1"/>
</dbReference>
<feature type="binding site" evidence="11">
    <location>
        <begin position="308"/>
        <end position="312"/>
    </location>
    <ligand>
        <name>substrate</name>
    </ligand>
</feature>
<dbReference type="EMBL" id="AP022871">
    <property type="protein sequence ID" value="BCB90121.1"/>
    <property type="molecule type" value="Genomic_DNA"/>
</dbReference>
<feature type="binding site" evidence="11">
    <location>
        <begin position="86"/>
        <end position="88"/>
    </location>
    <ligand>
        <name>substrate</name>
    </ligand>
</feature>
<dbReference type="NCBIfam" id="NF011645">
    <property type="entry name" value="PRK15063.1"/>
    <property type="match status" value="1"/>
</dbReference>
<evidence type="ECO:0000256" key="4">
    <source>
        <dbReference type="ARBA" id="ARBA00012909"/>
    </source>
</evidence>
<reference evidence="13 14" key="2">
    <citation type="submission" date="2020-03" db="EMBL/GenBank/DDBJ databases">
        <authorList>
            <person name="Ichikawa N."/>
            <person name="Kimura A."/>
            <person name="Kitahashi Y."/>
            <person name="Uohara A."/>
        </authorList>
    </citation>
    <scope>NUCLEOTIDE SEQUENCE [LARGE SCALE GENOMIC DNA]</scope>
    <source>
        <strain evidence="13 14">NBRC 105367</strain>
    </source>
</reference>
<feature type="binding site" evidence="12">
    <location>
        <position position="148"/>
    </location>
    <ligand>
        <name>Mg(2+)</name>
        <dbReference type="ChEBI" id="CHEBI:18420"/>
    </ligand>
</feature>
<dbReference type="InterPro" id="IPR018523">
    <property type="entry name" value="Isocitrate_lyase_ph_CS"/>
</dbReference>
<dbReference type="KEGG" id="psuu:Psuf_074340"/>
<dbReference type="CDD" id="cd00377">
    <property type="entry name" value="ICL_PEPM"/>
    <property type="match status" value="1"/>
</dbReference>
<dbReference type="EC" id="4.1.3.1" evidence="4 9"/>
<keyword evidence="6" id="KW-0816">Tricarboxylic acid cycle</keyword>
<dbReference type="PIRSF" id="PIRSF001362">
    <property type="entry name" value="Isocit_lyase"/>
    <property type="match status" value="1"/>
</dbReference>
<dbReference type="Pfam" id="PF00463">
    <property type="entry name" value="ICL"/>
    <property type="match status" value="2"/>
</dbReference>
<evidence type="ECO:0000256" key="2">
    <source>
        <dbReference type="ARBA" id="ARBA00005704"/>
    </source>
</evidence>
<evidence type="ECO:0000256" key="10">
    <source>
        <dbReference type="PIRSR" id="PIRSR001362-1"/>
    </source>
</evidence>
<comment type="similarity">
    <text evidence="2">Belongs to the isocitrate lyase/PEP mutase superfamily. Isocitrate lyase family.</text>
</comment>
<dbReference type="AlphaFoldDB" id="A0A6F8YW92"/>
<dbReference type="InterPro" id="IPR006254">
    <property type="entry name" value="Isocitrate_lyase"/>
</dbReference>